<evidence type="ECO:0000313" key="18">
    <source>
        <dbReference type="Proteomes" id="UP000224080"/>
    </source>
</evidence>
<keyword evidence="9" id="KW-0560">Oxidoreductase</keyword>
<keyword evidence="10" id="KW-0406">Ion transport</keyword>
<dbReference type="Proteomes" id="UP000224080">
    <property type="component" value="Unassembled WGS sequence"/>
</dbReference>
<reference evidence="17 18" key="1">
    <citation type="submission" date="2017-10" db="EMBL/GenBank/DDBJ databases">
        <title>Comparative genomics in systemic dimorphic fungi from Ajellomycetaceae.</title>
        <authorList>
            <person name="Munoz J.F."/>
            <person name="Mcewen J.G."/>
            <person name="Clay O.K."/>
            <person name="Cuomo C.A."/>
        </authorList>
    </citation>
    <scope>NUCLEOTIDE SEQUENCE [LARGE SCALE GENOMIC DNA]</scope>
    <source>
        <strain evidence="17 18">UAMH130</strain>
    </source>
</reference>
<evidence type="ECO:0000256" key="7">
    <source>
        <dbReference type="ARBA" id="ARBA00022982"/>
    </source>
</evidence>
<dbReference type="PANTHER" id="PTHR32361">
    <property type="entry name" value="FERRIC/CUPRIC REDUCTASE TRANSMEMBRANE COMPONENT"/>
    <property type="match status" value="1"/>
</dbReference>
<dbReference type="SFLD" id="SFLDG01168">
    <property type="entry name" value="Ferric_reductase_subgroup_(FRE"/>
    <property type="match status" value="1"/>
</dbReference>
<comment type="caution">
    <text evidence="17">The sequence shown here is derived from an EMBL/GenBank/DDBJ whole genome shotgun (WGS) entry which is preliminary data.</text>
</comment>
<evidence type="ECO:0000256" key="14">
    <source>
        <dbReference type="SAM" id="MobiDB-lite"/>
    </source>
</evidence>
<feature type="region of interest" description="Disordered" evidence="14">
    <location>
        <begin position="526"/>
        <end position="548"/>
    </location>
</feature>
<dbReference type="Gene3D" id="2.40.30.10">
    <property type="entry name" value="Translation factors"/>
    <property type="match status" value="1"/>
</dbReference>
<dbReference type="GO" id="GO:0005886">
    <property type="term" value="C:plasma membrane"/>
    <property type="evidence" value="ECO:0007669"/>
    <property type="project" value="UniProtKB-SubCell"/>
</dbReference>
<organism evidence="17 18">
    <name type="scientific">Blastomyces parvus</name>
    <dbReference type="NCBI Taxonomy" id="2060905"/>
    <lineage>
        <taxon>Eukaryota</taxon>
        <taxon>Fungi</taxon>
        <taxon>Dikarya</taxon>
        <taxon>Ascomycota</taxon>
        <taxon>Pezizomycotina</taxon>
        <taxon>Eurotiomycetes</taxon>
        <taxon>Eurotiomycetidae</taxon>
        <taxon>Onygenales</taxon>
        <taxon>Ajellomycetaceae</taxon>
        <taxon>Blastomyces</taxon>
    </lineage>
</organism>
<feature type="region of interest" description="Disordered" evidence="14">
    <location>
        <begin position="604"/>
        <end position="648"/>
    </location>
</feature>
<dbReference type="Pfam" id="PF08030">
    <property type="entry name" value="NAD_binding_6"/>
    <property type="match status" value="1"/>
</dbReference>
<keyword evidence="6 15" id="KW-0812">Transmembrane</keyword>
<evidence type="ECO:0000256" key="13">
    <source>
        <dbReference type="ARBA" id="ARBA00048483"/>
    </source>
</evidence>
<keyword evidence="18" id="KW-1185">Reference proteome</keyword>
<dbReference type="STRING" id="2060905.A0A2B7XFE0"/>
<evidence type="ECO:0000256" key="12">
    <source>
        <dbReference type="ARBA" id="ARBA00023180"/>
    </source>
</evidence>
<dbReference type="GO" id="GO:0015677">
    <property type="term" value="P:copper ion import"/>
    <property type="evidence" value="ECO:0007669"/>
    <property type="project" value="TreeGrafter"/>
</dbReference>
<keyword evidence="4" id="KW-0813">Transport</keyword>
<proteinExistence type="inferred from homology"/>
<dbReference type="CDD" id="cd06186">
    <property type="entry name" value="NOX_Duox_like_FAD_NADP"/>
    <property type="match status" value="1"/>
</dbReference>
<comment type="catalytic activity">
    <reaction evidence="13">
        <text>2 a Fe(II)-siderophore + NADP(+) + H(+) = 2 a Fe(III)-siderophore + NADPH</text>
        <dbReference type="Rhea" id="RHEA:28795"/>
        <dbReference type="Rhea" id="RHEA-COMP:11342"/>
        <dbReference type="Rhea" id="RHEA-COMP:11344"/>
        <dbReference type="ChEBI" id="CHEBI:15378"/>
        <dbReference type="ChEBI" id="CHEBI:29033"/>
        <dbReference type="ChEBI" id="CHEBI:29034"/>
        <dbReference type="ChEBI" id="CHEBI:57783"/>
        <dbReference type="ChEBI" id="CHEBI:58349"/>
        <dbReference type="EC" id="1.16.1.9"/>
    </reaction>
</comment>
<dbReference type="EC" id="1.16.1.9" evidence="3"/>
<feature type="compositionally biased region" description="Polar residues" evidence="14">
    <location>
        <begin position="625"/>
        <end position="637"/>
    </location>
</feature>
<dbReference type="InterPro" id="IPR051410">
    <property type="entry name" value="Ferric/Cupric_Reductase"/>
</dbReference>
<feature type="compositionally biased region" description="Low complexity" evidence="14">
    <location>
        <begin position="531"/>
        <end position="543"/>
    </location>
</feature>
<dbReference type="OrthoDB" id="3944240at2759"/>
<dbReference type="InterPro" id="IPR013121">
    <property type="entry name" value="Fe_red_NAD-bd_6"/>
</dbReference>
<dbReference type="InterPro" id="IPR039261">
    <property type="entry name" value="FNR_nucleotide-bd"/>
</dbReference>
<evidence type="ECO:0000256" key="2">
    <source>
        <dbReference type="ARBA" id="ARBA00006278"/>
    </source>
</evidence>
<feature type="compositionally biased region" description="Low complexity" evidence="14">
    <location>
        <begin position="604"/>
        <end position="614"/>
    </location>
</feature>
<feature type="transmembrane region" description="Helical" evidence="15">
    <location>
        <begin position="242"/>
        <end position="262"/>
    </location>
</feature>
<dbReference type="Pfam" id="PF08022">
    <property type="entry name" value="FAD_binding_8"/>
    <property type="match status" value="1"/>
</dbReference>
<comment type="subcellular location">
    <subcellularLocation>
        <location evidence="1">Cell membrane</location>
        <topology evidence="1">Multi-pass membrane protein</topology>
    </subcellularLocation>
</comment>
<evidence type="ECO:0000256" key="1">
    <source>
        <dbReference type="ARBA" id="ARBA00004651"/>
    </source>
</evidence>
<feature type="transmembrane region" description="Helical" evidence="15">
    <location>
        <begin position="178"/>
        <end position="198"/>
    </location>
</feature>
<feature type="domain" description="FAD-binding FR-type" evidence="16">
    <location>
        <begin position="301"/>
        <end position="416"/>
    </location>
</feature>
<feature type="transmembrane region" description="Helical" evidence="15">
    <location>
        <begin position="29"/>
        <end position="47"/>
    </location>
</feature>
<feature type="transmembrane region" description="Helical" evidence="15">
    <location>
        <begin position="145"/>
        <end position="166"/>
    </location>
</feature>
<dbReference type="InterPro" id="IPR013130">
    <property type="entry name" value="Fe3_Rdtase_TM_dom"/>
</dbReference>
<evidence type="ECO:0000256" key="9">
    <source>
        <dbReference type="ARBA" id="ARBA00023002"/>
    </source>
</evidence>
<evidence type="ECO:0000256" key="5">
    <source>
        <dbReference type="ARBA" id="ARBA00022475"/>
    </source>
</evidence>
<evidence type="ECO:0000256" key="4">
    <source>
        <dbReference type="ARBA" id="ARBA00022448"/>
    </source>
</evidence>
<dbReference type="SFLD" id="SFLDS00052">
    <property type="entry name" value="Ferric_Reductase_Domain"/>
    <property type="match status" value="1"/>
</dbReference>
<keyword evidence="11 15" id="KW-0472">Membrane</keyword>
<evidence type="ECO:0000256" key="10">
    <source>
        <dbReference type="ARBA" id="ARBA00023065"/>
    </source>
</evidence>
<evidence type="ECO:0000256" key="6">
    <source>
        <dbReference type="ARBA" id="ARBA00022692"/>
    </source>
</evidence>
<dbReference type="PROSITE" id="PS51384">
    <property type="entry name" value="FAD_FR"/>
    <property type="match status" value="1"/>
</dbReference>
<gene>
    <name evidence="17" type="ORF">GX51_01782</name>
</gene>
<evidence type="ECO:0000256" key="8">
    <source>
        <dbReference type="ARBA" id="ARBA00022989"/>
    </source>
</evidence>
<evidence type="ECO:0000256" key="11">
    <source>
        <dbReference type="ARBA" id="ARBA00023136"/>
    </source>
</evidence>
<name>A0A2B7XFE0_9EURO</name>
<dbReference type="SUPFAM" id="SSF63380">
    <property type="entry name" value="Riboflavin synthase domain-like"/>
    <property type="match status" value="1"/>
</dbReference>
<dbReference type="PANTHER" id="PTHR32361:SF9">
    <property type="entry name" value="FERRIC REDUCTASE TRANSMEMBRANE COMPONENT 3-RELATED"/>
    <property type="match status" value="1"/>
</dbReference>
<dbReference type="Gene3D" id="3.40.50.80">
    <property type="entry name" value="Nucleotide-binding domain of ferredoxin-NADP reductase (FNR) module"/>
    <property type="match status" value="2"/>
</dbReference>
<feature type="transmembrane region" description="Helical" evidence="15">
    <location>
        <begin position="218"/>
        <end position="235"/>
    </location>
</feature>
<dbReference type="SUPFAM" id="SSF52343">
    <property type="entry name" value="Ferredoxin reductase-like, C-terminal NADP-linked domain"/>
    <property type="match status" value="1"/>
</dbReference>
<accession>A0A2B7XFE0</accession>
<dbReference type="GO" id="GO:0052851">
    <property type="term" value="F:ferric-chelate reductase (NADPH) activity"/>
    <property type="evidence" value="ECO:0007669"/>
    <property type="project" value="UniProtKB-EC"/>
</dbReference>
<dbReference type="InterPro" id="IPR017938">
    <property type="entry name" value="Riboflavin_synthase-like_b-brl"/>
</dbReference>
<dbReference type="InterPro" id="IPR013112">
    <property type="entry name" value="FAD-bd_8"/>
</dbReference>
<evidence type="ECO:0000259" key="16">
    <source>
        <dbReference type="PROSITE" id="PS51384"/>
    </source>
</evidence>
<dbReference type="GO" id="GO:0006879">
    <property type="term" value="P:intracellular iron ion homeostasis"/>
    <property type="evidence" value="ECO:0007669"/>
    <property type="project" value="TreeGrafter"/>
</dbReference>
<dbReference type="GO" id="GO:0006826">
    <property type="term" value="P:iron ion transport"/>
    <property type="evidence" value="ECO:0007669"/>
    <property type="project" value="TreeGrafter"/>
</dbReference>
<sequence>MSHAGHGGGGGGGGGGSGDAPSYFYMQQMYWAVVGSAIGIATVGNVLNKIVAAQRLVDSSPTPSKPKSLFFGIYATITAMTREASNYPLAPFIIGRAKMHLPPLGPTMLMLANLIVVLVLCSYKMNMMDQWSWESVGYRTGFVAIAQLPLVILLSSKTNIIGLLIGSSYERLNWLHRWVARTMWLTATIHMGFWFRSWGRYDYIKVKLATDPMTQRGLAAWCILTFIVLVSVAPVRKLSYEIFVLVHVLTFVGFLVAVWYHAQDEVKEWVWIPIGLLIFDRLARYALVLYSNLSLFHPRRNATTAQRLWANEATFTPLPGDVTRITVPNPVISWKPGQHVLLSCHGLVPLQSHPLSIASIPVDKKLEFLVRAQKGGTKKFFTYASKNHDLLGGSGVSSGNVKLVGVEGPYGRIRPLRQFDSLVLLAGGMGATFTMPLMRDVVEGWKSECLGEVSQRGTLFSTPNRSVTNRIRFIWVIRSRSLLSWFSEQLQAALQDIDACRKRNPGFKGELEISIYVTCDKDMASTSNSEPQLAHPQPAQLQLTNPTLPKGELARKEILEKTIETISITSTSTTDESGPPKRDNKCQPDGGCCCTRKVTDEDSSFPPCNCSGPSSSPPTPLSAPEKTTIQEKSTLPSNPTPPQNPLSITTTAKTATTTTKQLIPHPIPKSALDPRVRILSGRPDSRGIIRKILEVAEGESGIVVCGPRGLSTDVRRSVVSLSDERAVHKGTGAQGVYLHVESFEF</sequence>
<dbReference type="InterPro" id="IPR017927">
    <property type="entry name" value="FAD-bd_FR_type"/>
</dbReference>
<evidence type="ECO:0000256" key="3">
    <source>
        <dbReference type="ARBA" id="ARBA00012668"/>
    </source>
</evidence>
<dbReference type="Pfam" id="PF01794">
    <property type="entry name" value="Ferric_reduct"/>
    <property type="match status" value="1"/>
</dbReference>
<feature type="transmembrane region" description="Helical" evidence="15">
    <location>
        <begin position="104"/>
        <end position="125"/>
    </location>
</feature>
<dbReference type="EMBL" id="PDNC01000014">
    <property type="protein sequence ID" value="PGH07481.1"/>
    <property type="molecule type" value="Genomic_DNA"/>
</dbReference>
<keyword evidence="7" id="KW-0249">Electron transport</keyword>
<dbReference type="AlphaFoldDB" id="A0A2B7XFE0"/>
<keyword evidence="5" id="KW-1003">Cell membrane</keyword>
<evidence type="ECO:0000256" key="15">
    <source>
        <dbReference type="SAM" id="Phobius"/>
    </source>
</evidence>
<comment type="similarity">
    <text evidence="2">Belongs to the ferric reductase (FRE) family.</text>
</comment>
<feature type="region of interest" description="Disordered" evidence="14">
    <location>
        <begin position="564"/>
        <end position="588"/>
    </location>
</feature>
<protein>
    <recommendedName>
        <fullName evidence="3">ferric-chelate reductase (NADPH)</fullName>
        <ecNumber evidence="3">1.16.1.9</ecNumber>
    </recommendedName>
</protein>
<keyword evidence="12" id="KW-0325">Glycoprotein</keyword>
<evidence type="ECO:0000313" key="17">
    <source>
        <dbReference type="EMBL" id="PGH07481.1"/>
    </source>
</evidence>
<keyword evidence="8 15" id="KW-1133">Transmembrane helix</keyword>
<feature type="compositionally biased region" description="Low complexity" evidence="14">
    <location>
        <begin position="564"/>
        <end position="577"/>
    </location>
</feature>